<name>A0A841JY73_9BACT</name>
<evidence type="ECO:0000256" key="1">
    <source>
        <dbReference type="ARBA" id="ARBA00010945"/>
    </source>
</evidence>
<dbReference type="InterPro" id="IPR043502">
    <property type="entry name" value="DNA/RNA_pol_sf"/>
</dbReference>
<protein>
    <submittedName>
        <fullName evidence="4">Protein ImuB</fullName>
    </submittedName>
</protein>
<dbReference type="OrthoDB" id="106651at2"/>
<dbReference type="AlphaFoldDB" id="A0A841JY73"/>
<evidence type="ECO:0000256" key="2">
    <source>
        <dbReference type="ARBA" id="ARBA00022763"/>
    </source>
</evidence>
<dbReference type="CDD" id="cd03468">
    <property type="entry name" value="PolY_like"/>
    <property type="match status" value="1"/>
</dbReference>
<dbReference type="Gene3D" id="1.10.150.20">
    <property type="entry name" value="5' to 3' exonuclease, C-terminal subdomain"/>
    <property type="match status" value="1"/>
</dbReference>
<dbReference type="PANTHER" id="PTHR35369">
    <property type="entry name" value="BLR3025 PROTEIN-RELATED"/>
    <property type="match status" value="1"/>
</dbReference>
<dbReference type="EMBL" id="JACHEK010000005">
    <property type="protein sequence ID" value="MBB6144679.1"/>
    <property type="molecule type" value="Genomic_DNA"/>
</dbReference>
<accession>A0A841JY73</accession>
<comment type="caution">
    <text evidence="4">The sequence shown here is derived from an EMBL/GenBank/DDBJ whole genome shotgun (WGS) entry which is preliminary data.</text>
</comment>
<feature type="domain" description="UmuC" evidence="3">
    <location>
        <begin position="8"/>
        <end position="61"/>
    </location>
</feature>
<dbReference type="Gene3D" id="3.30.70.270">
    <property type="match status" value="1"/>
</dbReference>
<dbReference type="InterPro" id="IPR043128">
    <property type="entry name" value="Rev_trsase/Diguanyl_cyclase"/>
</dbReference>
<evidence type="ECO:0000313" key="5">
    <source>
        <dbReference type="Proteomes" id="UP000538666"/>
    </source>
</evidence>
<dbReference type="Proteomes" id="UP000538666">
    <property type="component" value="Unassembled WGS sequence"/>
</dbReference>
<comment type="similarity">
    <text evidence="1">Belongs to the DNA polymerase type-Y family.</text>
</comment>
<dbReference type="Gene3D" id="3.40.1170.60">
    <property type="match status" value="1"/>
</dbReference>
<sequence length="504" mass="55523">MSGRNELYACLYAKEFPAQALLRLRPELREKPCVVMEGEPPLQHVCSLNRRARSLGLTRGMTKVEVDTFSAVSMLARSEKEEAAVKTVLLECAGAFSPRVEDRNEDGAFLCGLDIAGTESLFGKPESLARNLLTRVRSLGVAACVAMSSNFETAVALARGLSLRSAVQIVPAGEESAALAPLPLAILNLTDEQAETFSAWGIRTLGMLAALPEKELISRMGQQGRRLRQLARGEMPHLFQPVEPAFTLEEHMELESPVELLDALLFVVSVMLDQLILRAKSRVLALASVSITLMLEGGAVHTRTVRPALPANDKQLWIKLLHLDLEAHPLLAAILALTLTAEPGSTSKVQLGLFSPQLPEPARLDVTLARIRAIVGEENVGRAVLQDTHRPEAFRIEPFTLPSDSPSVHSPSTLQSATRRLRPLENILVTVQGRHPKAFVFRDKSYVVNRAYGPWIASGDWWNPTLWGVEQWDIEARAQDSALLRCCIVRDQMANCWKMTALYD</sequence>
<keyword evidence="5" id="KW-1185">Reference proteome</keyword>
<dbReference type="Pfam" id="PF00817">
    <property type="entry name" value="IMS"/>
    <property type="match status" value="1"/>
</dbReference>
<dbReference type="PROSITE" id="PS50173">
    <property type="entry name" value="UMUC"/>
    <property type="match status" value="1"/>
</dbReference>
<organism evidence="4 5">
    <name type="scientific">Silvibacterium bohemicum</name>
    <dbReference type="NCBI Taxonomy" id="1577686"/>
    <lineage>
        <taxon>Bacteria</taxon>
        <taxon>Pseudomonadati</taxon>
        <taxon>Acidobacteriota</taxon>
        <taxon>Terriglobia</taxon>
        <taxon>Terriglobales</taxon>
        <taxon>Acidobacteriaceae</taxon>
        <taxon>Silvibacterium</taxon>
    </lineage>
</organism>
<dbReference type="InterPro" id="IPR050356">
    <property type="entry name" value="SulA_CellDiv_inhibitor"/>
</dbReference>
<dbReference type="InterPro" id="IPR001126">
    <property type="entry name" value="UmuC"/>
</dbReference>
<dbReference type="RefSeq" id="WP_050059736.1">
    <property type="nucleotide sequence ID" value="NZ_JACHEK010000005.1"/>
</dbReference>
<dbReference type="GO" id="GO:0006281">
    <property type="term" value="P:DNA repair"/>
    <property type="evidence" value="ECO:0007669"/>
    <property type="project" value="InterPro"/>
</dbReference>
<dbReference type="SUPFAM" id="SSF56672">
    <property type="entry name" value="DNA/RNA polymerases"/>
    <property type="match status" value="1"/>
</dbReference>
<evidence type="ECO:0000313" key="4">
    <source>
        <dbReference type="EMBL" id="MBB6144679.1"/>
    </source>
</evidence>
<evidence type="ECO:0000259" key="3">
    <source>
        <dbReference type="PROSITE" id="PS50173"/>
    </source>
</evidence>
<dbReference type="PANTHER" id="PTHR35369:SF2">
    <property type="entry name" value="BLR3025 PROTEIN"/>
    <property type="match status" value="1"/>
</dbReference>
<proteinExistence type="inferred from homology"/>
<gene>
    <name evidence="4" type="ORF">HNQ77_002635</name>
</gene>
<reference evidence="4 5" key="1">
    <citation type="submission" date="2020-08" db="EMBL/GenBank/DDBJ databases">
        <title>Genomic Encyclopedia of Type Strains, Phase IV (KMG-IV): sequencing the most valuable type-strain genomes for metagenomic binning, comparative biology and taxonomic classification.</title>
        <authorList>
            <person name="Goeker M."/>
        </authorList>
    </citation>
    <scope>NUCLEOTIDE SEQUENCE [LARGE SCALE GENOMIC DNA]</scope>
    <source>
        <strain evidence="4 5">DSM 103733</strain>
    </source>
</reference>
<keyword evidence="2" id="KW-0227">DNA damage</keyword>